<sequence>MNPPLTTQPLPPLETTTTPTPLSIEGVLSEQVIEANKEEQSTPSFSCKNSLYLGKFSINNNSLIGTNVYEFDASFPLGKVDNKYYSQPLNNGILRMLCPWSLIPVWFSRQCKIDYTLVFQPVKISDSRVSIDSFYRYSELEITTYNTDAFVNDSVSNYIDDGDGLIFNQIPLYWPTDFVPTRAFRMSNQNRPPSFLPKTRMTTFIRSPYVPTLMHPNSFDVLVYLIPMISVAATTVAATRVTRAVPSSDNYLPLPYIFNRQSL</sequence>
<evidence type="ECO:0000313" key="2">
    <source>
        <dbReference type="EMBL" id="XCM67648.1"/>
    </source>
</evidence>
<feature type="region of interest" description="Disordered" evidence="1">
    <location>
        <begin position="1"/>
        <end position="21"/>
    </location>
</feature>
<organism evidence="2">
    <name type="scientific">Chipolycivirus sp</name>
    <dbReference type="NCBI Taxonomy" id="2809300"/>
    <lineage>
        <taxon>Viruses</taxon>
        <taxon>Riboviria</taxon>
        <taxon>Orthornavirae</taxon>
        <taxon>Pisuviricota</taxon>
        <taxon>Pisoniviricetes</taxon>
        <taxon>Picornavirales</taxon>
        <taxon>Polycipiviridae</taxon>
        <taxon>Chipolycivirus</taxon>
    </lineage>
</organism>
<accession>A0AAU8JQ21</accession>
<dbReference type="EMBL" id="PP872547">
    <property type="protein sequence ID" value="XCM67648.1"/>
    <property type="molecule type" value="Genomic_RNA"/>
</dbReference>
<reference evidence="2" key="1">
    <citation type="journal article" date="2024" name="Viruses">
        <title>Diversity of Picorna-Like Viruses in the Teltow Canal, Berlin, Germany.</title>
        <authorList>
            <person name="Zell R."/>
            <person name="Groth M."/>
            <person name="Selinka L."/>
            <person name="Selinka H.-C."/>
        </authorList>
    </citation>
    <scope>NUCLEOTIDE SEQUENCE</scope>
    <source>
        <strain evidence="2">TC-ChiPV-1 MR233-17E/118</strain>
    </source>
</reference>
<evidence type="ECO:0000256" key="1">
    <source>
        <dbReference type="SAM" id="MobiDB-lite"/>
    </source>
</evidence>
<name>A0AAU8JQ21_9VIRU</name>
<protein>
    <submittedName>
        <fullName evidence="2">Structural protein 2</fullName>
    </submittedName>
</protein>
<proteinExistence type="predicted"/>
<reference evidence="2" key="2">
    <citation type="submission" date="2024-05" db="EMBL/GenBank/DDBJ databases">
        <authorList>
            <person name="Zell R."/>
            <person name="Groth M."/>
            <person name="Selinka L."/>
            <person name="Selinka H.-C."/>
        </authorList>
    </citation>
    <scope>NUCLEOTIDE SEQUENCE</scope>
    <source>
        <strain evidence="2">TC-ChiPV-1 MR233-17E/118</strain>
    </source>
</reference>